<dbReference type="Gene3D" id="1.10.287.100">
    <property type="match status" value="1"/>
</dbReference>
<dbReference type="PROSITE" id="PS50995">
    <property type="entry name" value="HTH_MARR_2"/>
    <property type="match status" value="1"/>
</dbReference>
<dbReference type="PANTHER" id="PTHR39515">
    <property type="entry name" value="CONSERVED PROTEIN"/>
    <property type="match status" value="1"/>
</dbReference>
<protein>
    <recommendedName>
        <fullName evidence="4">HTH marR-type domain-containing protein</fullName>
    </recommendedName>
</protein>
<evidence type="ECO:0000259" key="4">
    <source>
        <dbReference type="PROSITE" id="PS50995"/>
    </source>
</evidence>
<dbReference type="PANTHER" id="PTHR39515:SF2">
    <property type="entry name" value="HTH-TYPE TRANSCRIPTIONAL REGULATOR RV0880"/>
    <property type="match status" value="1"/>
</dbReference>
<dbReference type="InterPro" id="IPR052526">
    <property type="entry name" value="HTH-type_Bedaq_tolerance"/>
</dbReference>
<keyword evidence="3" id="KW-0804">Transcription</keyword>
<feature type="domain" description="HTH marR-type" evidence="4">
    <location>
        <begin position="6"/>
        <end position="142"/>
    </location>
</feature>
<name>A0ABN3G3T6_9ACTN</name>
<evidence type="ECO:0000256" key="1">
    <source>
        <dbReference type="ARBA" id="ARBA00023015"/>
    </source>
</evidence>
<accession>A0ABN3G3T6</accession>
<dbReference type="PROSITE" id="PS01117">
    <property type="entry name" value="HTH_MARR_1"/>
    <property type="match status" value="1"/>
</dbReference>
<dbReference type="InterPro" id="IPR036388">
    <property type="entry name" value="WH-like_DNA-bd_sf"/>
</dbReference>
<comment type="caution">
    <text evidence="5">The sequence shown here is derived from an EMBL/GenBank/DDBJ whole genome shotgun (WGS) entry which is preliminary data.</text>
</comment>
<sequence length="144" mass="15592">MEPDPDLSAARAVRRAIQRLSRRLQLQRDADGLSLTKISLLGHLARKGPMAAGALAAADRLQPQSVTRVLAELEADGLIERLANVADKRQRVFSISEAGRVTLAADMRVRDEWLAGALRAELTPAERDAVLHAAAILDRLADAD</sequence>
<evidence type="ECO:0000313" key="6">
    <source>
        <dbReference type="Proteomes" id="UP001501444"/>
    </source>
</evidence>
<keyword evidence="6" id="KW-1185">Reference proteome</keyword>
<evidence type="ECO:0000256" key="2">
    <source>
        <dbReference type="ARBA" id="ARBA00023125"/>
    </source>
</evidence>
<dbReference type="Proteomes" id="UP001501444">
    <property type="component" value="Unassembled WGS sequence"/>
</dbReference>
<dbReference type="InterPro" id="IPR000835">
    <property type="entry name" value="HTH_MarR-typ"/>
</dbReference>
<evidence type="ECO:0000256" key="3">
    <source>
        <dbReference type="ARBA" id="ARBA00023163"/>
    </source>
</evidence>
<evidence type="ECO:0000313" key="5">
    <source>
        <dbReference type="EMBL" id="GAA2343552.1"/>
    </source>
</evidence>
<gene>
    <name evidence="5" type="ORF">GCM10010170_028560</name>
</gene>
<keyword evidence="2" id="KW-0238">DNA-binding</keyword>
<dbReference type="Gene3D" id="1.10.10.10">
    <property type="entry name" value="Winged helix-like DNA-binding domain superfamily/Winged helix DNA-binding domain"/>
    <property type="match status" value="1"/>
</dbReference>
<dbReference type="SUPFAM" id="SSF46785">
    <property type="entry name" value="Winged helix' DNA-binding domain"/>
    <property type="match status" value="1"/>
</dbReference>
<dbReference type="SMART" id="SM00347">
    <property type="entry name" value="HTH_MARR"/>
    <property type="match status" value="1"/>
</dbReference>
<dbReference type="InterPro" id="IPR036390">
    <property type="entry name" value="WH_DNA-bd_sf"/>
</dbReference>
<dbReference type="EMBL" id="BAAARV010000023">
    <property type="protein sequence ID" value="GAA2343552.1"/>
    <property type="molecule type" value="Genomic_DNA"/>
</dbReference>
<organism evidence="5 6">
    <name type="scientific">Dactylosporangium salmoneum</name>
    <dbReference type="NCBI Taxonomy" id="53361"/>
    <lineage>
        <taxon>Bacteria</taxon>
        <taxon>Bacillati</taxon>
        <taxon>Actinomycetota</taxon>
        <taxon>Actinomycetes</taxon>
        <taxon>Micromonosporales</taxon>
        <taxon>Micromonosporaceae</taxon>
        <taxon>Dactylosporangium</taxon>
    </lineage>
</organism>
<proteinExistence type="predicted"/>
<dbReference type="InterPro" id="IPR023187">
    <property type="entry name" value="Tscrpt_reg_MarR-type_CS"/>
</dbReference>
<keyword evidence="1" id="KW-0805">Transcription regulation</keyword>
<reference evidence="5 6" key="1">
    <citation type="journal article" date="2019" name="Int. J. Syst. Evol. Microbiol.">
        <title>The Global Catalogue of Microorganisms (GCM) 10K type strain sequencing project: providing services to taxonomists for standard genome sequencing and annotation.</title>
        <authorList>
            <consortium name="The Broad Institute Genomics Platform"/>
            <consortium name="The Broad Institute Genome Sequencing Center for Infectious Disease"/>
            <person name="Wu L."/>
            <person name="Ma J."/>
        </authorList>
    </citation>
    <scope>NUCLEOTIDE SEQUENCE [LARGE SCALE GENOMIC DNA]</scope>
    <source>
        <strain evidence="5 6">JCM 3272</strain>
    </source>
</reference>
<dbReference type="Pfam" id="PF01047">
    <property type="entry name" value="MarR"/>
    <property type="match status" value="1"/>
</dbReference>